<dbReference type="InterPro" id="IPR052734">
    <property type="entry name" value="Nod_factor_acetyltransferase"/>
</dbReference>
<reference evidence="3 4" key="1">
    <citation type="submission" date="2018-01" db="EMBL/GenBank/DDBJ databases">
        <title>The whole genome sequencing and assembly of Fervidobacterium changbaicum CBS-1 strain.</title>
        <authorList>
            <person name="Kim J.-Y."/>
            <person name="Park M.-K."/>
            <person name="Yi H."/>
            <person name="Bahn Y.-S."/>
            <person name="Kim J.F."/>
            <person name="Lee D.-W."/>
        </authorList>
    </citation>
    <scope>NUCLEOTIDE SEQUENCE [LARGE SCALE GENOMIC DNA]</scope>
    <source>
        <strain evidence="3 4">CBS-1</strain>
    </source>
</reference>
<dbReference type="Pfam" id="PF01757">
    <property type="entry name" value="Acyl_transf_3"/>
    <property type="match status" value="1"/>
</dbReference>
<gene>
    <name evidence="3" type="ORF">CBS1_04050</name>
</gene>
<feature type="transmembrane region" description="Helical" evidence="1">
    <location>
        <begin position="64"/>
        <end position="84"/>
    </location>
</feature>
<feature type="transmembrane region" description="Helical" evidence="1">
    <location>
        <begin position="190"/>
        <end position="209"/>
    </location>
</feature>
<proteinExistence type="predicted"/>
<name>A0AAE5XB61_9BACT</name>
<sequence length="355" mass="41033">MGESKKRELWIDYTRGTALIMVVLAHSQVPEKMFAFISYVIVVFPFLSGYLMKALSFREFFKKRITMVISYYYIGLIGYIVWIITVPEGFRKADNLTYLKNFLLVRTDLLDQIPLTIVPLWYLIFLFVAEFFFLLFSKFQILPYTLALGIFLRFIQPGALPFKVDVAFSGLYMFWLGKLVKEKKKDFERYLGVIGFTGLIVWTLVALFVDGTSWNMDHYGINPILTLAGELGTAMFFLWIGKDIEQFAINSTNKDGLMRRFIAKYVLYIPKLFSDNAIFAFGYHILIGGLVVLFTMALGFVVTEETLRQYWYIAFALTFGAMTMLMVLLPNSVKLLLTQPDLFVNGLRKERSSEK</sequence>
<dbReference type="EMBL" id="CP026721">
    <property type="protein sequence ID" value="QAV32986.1"/>
    <property type="molecule type" value="Genomic_DNA"/>
</dbReference>
<organism evidence="3 4">
    <name type="scientific">Fervidobacterium changbaicum</name>
    <dbReference type="NCBI Taxonomy" id="310769"/>
    <lineage>
        <taxon>Bacteria</taxon>
        <taxon>Thermotogati</taxon>
        <taxon>Thermotogota</taxon>
        <taxon>Thermotogae</taxon>
        <taxon>Thermotogales</taxon>
        <taxon>Fervidobacteriaceae</taxon>
        <taxon>Fervidobacterium</taxon>
    </lineage>
</organism>
<keyword evidence="1" id="KW-0472">Membrane</keyword>
<evidence type="ECO:0000256" key="1">
    <source>
        <dbReference type="SAM" id="Phobius"/>
    </source>
</evidence>
<keyword evidence="1" id="KW-0812">Transmembrane</keyword>
<feature type="transmembrane region" description="Helical" evidence="1">
    <location>
        <begin position="277"/>
        <end position="303"/>
    </location>
</feature>
<feature type="transmembrane region" description="Helical" evidence="1">
    <location>
        <begin position="33"/>
        <end position="52"/>
    </location>
</feature>
<dbReference type="RefSeq" id="WP_090222888.1">
    <property type="nucleotide sequence ID" value="NZ_CP026721.1"/>
</dbReference>
<feature type="domain" description="Acyltransferase 3" evidence="2">
    <location>
        <begin position="9"/>
        <end position="322"/>
    </location>
</feature>
<dbReference type="PANTHER" id="PTHR37312:SF1">
    <property type="entry name" value="MEMBRANE-BOUND ACYLTRANSFERASE YKRP-RELATED"/>
    <property type="match status" value="1"/>
</dbReference>
<protein>
    <recommendedName>
        <fullName evidence="2">Acyltransferase 3 domain-containing protein</fullName>
    </recommendedName>
</protein>
<dbReference type="Proteomes" id="UP000288947">
    <property type="component" value="Chromosome"/>
</dbReference>
<evidence type="ECO:0000313" key="3">
    <source>
        <dbReference type="EMBL" id="QAV32986.1"/>
    </source>
</evidence>
<evidence type="ECO:0000313" key="4">
    <source>
        <dbReference type="Proteomes" id="UP000288947"/>
    </source>
</evidence>
<keyword evidence="1" id="KW-1133">Transmembrane helix</keyword>
<feature type="transmembrane region" description="Helical" evidence="1">
    <location>
        <begin position="309"/>
        <end position="329"/>
    </location>
</feature>
<evidence type="ECO:0000259" key="2">
    <source>
        <dbReference type="Pfam" id="PF01757"/>
    </source>
</evidence>
<keyword evidence="4" id="KW-1185">Reference proteome</keyword>
<accession>A0AAE5XB61</accession>
<feature type="transmembrane region" description="Helical" evidence="1">
    <location>
        <begin position="221"/>
        <end position="240"/>
    </location>
</feature>
<dbReference type="GO" id="GO:0016747">
    <property type="term" value="F:acyltransferase activity, transferring groups other than amino-acyl groups"/>
    <property type="evidence" value="ECO:0007669"/>
    <property type="project" value="InterPro"/>
</dbReference>
<feature type="transmembrane region" description="Helical" evidence="1">
    <location>
        <begin position="113"/>
        <end position="136"/>
    </location>
</feature>
<dbReference type="PANTHER" id="PTHR37312">
    <property type="entry name" value="MEMBRANE-BOUND ACYLTRANSFERASE YKRP-RELATED"/>
    <property type="match status" value="1"/>
</dbReference>
<dbReference type="AlphaFoldDB" id="A0AAE5XB61"/>
<dbReference type="InterPro" id="IPR002656">
    <property type="entry name" value="Acyl_transf_3_dom"/>
</dbReference>